<evidence type="ECO:0000313" key="3">
    <source>
        <dbReference type="Proteomes" id="UP000244060"/>
    </source>
</evidence>
<evidence type="ECO:0000259" key="1">
    <source>
        <dbReference type="Pfam" id="PF01609"/>
    </source>
</evidence>
<dbReference type="EMBL" id="QAOT01000002">
    <property type="protein sequence ID" value="PTR20241.1"/>
    <property type="molecule type" value="Genomic_DNA"/>
</dbReference>
<sequence length="121" mass="13040">MANASYTTTRHVTRAWRWTHCSFSVRITRLRTGGMNTKLHAVADANSRPIGFFISAGPVSDYTGGAALLGSLPKADWLLADRGCDADWLRDASKDKGMKVCIPAGRPAGSRCDTTSGVRIL</sequence>
<dbReference type="GO" id="GO:0006313">
    <property type="term" value="P:DNA transposition"/>
    <property type="evidence" value="ECO:0007669"/>
    <property type="project" value="InterPro"/>
</dbReference>
<dbReference type="GO" id="GO:0004803">
    <property type="term" value="F:transposase activity"/>
    <property type="evidence" value="ECO:0007669"/>
    <property type="project" value="InterPro"/>
</dbReference>
<dbReference type="Pfam" id="PF01609">
    <property type="entry name" value="DDE_Tnp_1"/>
    <property type="match status" value="1"/>
</dbReference>
<evidence type="ECO:0000313" key="2">
    <source>
        <dbReference type="EMBL" id="PTR20241.1"/>
    </source>
</evidence>
<dbReference type="AlphaFoldDB" id="A0A2T5KCU8"/>
<feature type="domain" description="Transposase IS4-like" evidence="1">
    <location>
        <begin position="35"/>
        <end position="104"/>
    </location>
</feature>
<reference evidence="2 3" key="1">
    <citation type="submission" date="2018-04" db="EMBL/GenBank/DDBJ databases">
        <title>Genomic Encyclopedia of Type Strains, Phase III (KMG-III): the genomes of soil and plant-associated and newly described type strains.</title>
        <authorList>
            <person name="Whitman W."/>
        </authorList>
    </citation>
    <scope>NUCLEOTIDE SEQUENCE [LARGE SCALE GENOMIC DNA]</scope>
    <source>
        <strain evidence="2 3">KA25</strain>
    </source>
</reference>
<name>A0A2T5KCU8_9RHOB</name>
<keyword evidence="3" id="KW-1185">Reference proteome</keyword>
<gene>
    <name evidence="2" type="ORF">C8J28_1022</name>
</gene>
<dbReference type="InterPro" id="IPR002559">
    <property type="entry name" value="Transposase_11"/>
</dbReference>
<organism evidence="2 3">
    <name type="scientific">Cereibacter azotoformans</name>
    <dbReference type="NCBI Taxonomy" id="43057"/>
    <lineage>
        <taxon>Bacteria</taxon>
        <taxon>Pseudomonadati</taxon>
        <taxon>Pseudomonadota</taxon>
        <taxon>Alphaproteobacteria</taxon>
        <taxon>Rhodobacterales</taxon>
        <taxon>Paracoccaceae</taxon>
        <taxon>Cereibacter</taxon>
    </lineage>
</organism>
<protein>
    <submittedName>
        <fullName evidence="2">DDE family transposase</fullName>
    </submittedName>
</protein>
<accession>A0A2T5KCU8</accession>
<dbReference type="GO" id="GO:0003677">
    <property type="term" value="F:DNA binding"/>
    <property type="evidence" value="ECO:0007669"/>
    <property type="project" value="InterPro"/>
</dbReference>
<dbReference type="Proteomes" id="UP000244060">
    <property type="component" value="Unassembled WGS sequence"/>
</dbReference>
<comment type="caution">
    <text evidence="2">The sequence shown here is derived from an EMBL/GenBank/DDBJ whole genome shotgun (WGS) entry which is preliminary data.</text>
</comment>
<proteinExistence type="predicted"/>